<dbReference type="Gene3D" id="3.10.620.30">
    <property type="match status" value="1"/>
</dbReference>
<evidence type="ECO:0000259" key="1">
    <source>
        <dbReference type="Pfam" id="PF01841"/>
    </source>
</evidence>
<dbReference type="Pfam" id="PF01841">
    <property type="entry name" value="Transglut_core"/>
    <property type="match status" value="1"/>
</dbReference>
<dbReference type="PROSITE" id="PS51257">
    <property type="entry name" value="PROKAR_LIPOPROTEIN"/>
    <property type="match status" value="1"/>
</dbReference>
<gene>
    <name evidence="2" type="ORF">RG963_14410</name>
</gene>
<feature type="domain" description="Transglutaminase-like" evidence="1">
    <location>
        <begin position="136"/>
        <end position="214"/>
    </location>
</feature>
<evidence type="ECO:0000313" key="3">
    <source>
        <dbReference type="Proteomes" id="UP001246244"/>
    </source>
</evidence>
<dbReference type="EMBL" id="JAVKPK010000078">
    <property type="protein sequence ID" value="MDR7666950.1"/>
    <property type="molecule type" value="Genomic_DNA"/>
</dbReference>
<dbReference type="InterPro" id="IPR002931">
    <property type="entry name" value="Transglutaminase-like"/>
</dbReference>
<organism evidence="2 3">
    <name type="scientific">Methanosarcina baikalica</name>
    <dbReference type="NCBI Taxonomy" id="3073890"/>
    <lineage>
        <taxon>Archaea</taxon>
        <taxon>Methanobacteriati</taxon>
        <taxon>Methanobacteriota</taxon>
        <taxon>Stenosarchaea group</taxon>
        <taxon>Methanomicrobia</taxon>
        <taxon>Methanosarcinales</taxon>
        <taxon>Methanosarcinaceae</taxon>
        <taxon>Methanosarcina</taxon>
    </lineage>
</organism>
<accession>A0ABU2D4M9</accession>
<proteinExistence type="predicted"/>
<name>A0ABU2D4M9_9EURY</name>
<reference evidence="3" key="1">
    <citation type="submission" date="2023-07" db="EMBL/GenBank/DDBJ databases">
        <title>Whole-genome sequencing of a new Methanosarcina sp. Z-7115.</title>
        <authorList>
            <person name="Zhilina T.N."/>
            <person name="Merkel A.Y."/>
        </authorList>
    </citation>
    <scope>NUCLEOTIDE SEQUENCE [LARGE SCALE GENOMIC DNA]</scope>
    <source>
        <strain evidence="3">Z-7115</strain>
    </source>
</reference>
<dbReference type="SUPFAM" id="SSF54001">
    <property type="entry name" value="Cysteine proteinases"/>
    <property type="match status" value="1"/>
</dbReference>
<dbReference type="Proteomes" id="UP001246244">
    <property type="component" value="Unassembled WGS sequence"/>
</dbReference>
<sequence>MKFLKLLSLILFFTLTAACIGPTTTEKISFSNLDLKSLVEDIENVITDGVNNCLPAEAGSADEIDIGENTSTADRAVSASSEVPDVPTYSEEKSNVTYSREHRLMSQNFQRAIGSGDEKRIAAEVFNITGKASGYDIEDACDVFDYVNEHWKYRYDKNAEFFFGASQTINEGYNGDCDDYSIVMSALLKNMGFNTRVVTATNKSYGHAYPELYIGNDEKTAREVMSYVQGRYSYAEDIWYSNRKLEAGGLQYWLNFDWSGSNGYRHPGGIYFEGVQVIYYPNGLIEF</sequence>
<dbReference type="InterPro" id="IPR038765">
    <property type="entry name" value="Papain-like_cys_pep_sf"/>
</dbReference>
<dbReference type="RefSeq" id="WP_310576979.1">
    <property type="nucleotide sequence ID" value="NZ_JAVKPK010000078.1"/>
</dbReference>
<comment type="caution">
    <text evidence="2">The sequence shown here is derived from an EMBL/GenBank/DDBJ whole genome shotgun (WGS) entry which is preliminary data.</text>
</comment>
<protein>
    <submittedName>
        <fullName evidence="2">Transglutaminase-like domain-containing protein</fullName>
    </submittedName>
</protein>
<keyword evidence="3" id="KW-1185">Reference proteome</keyword>
<evidence type="ECO:0000313" key="2">
    <source>
        <dbReference type="EMBL" id="MDR7666950.1"/>
    </source>
</evidence>